<dbReference type="STRING" id="299467.A0A443S4T2"/>
<dbReference type="InterPro" id="IPR004710">
    <property type="entry name" value="Bilac:Na_transpt"/>
</dbReference>
<feature type="transmembrane region" description="Helical" evidence="7">
    <location>
        <begin position="131"/>
        <end position="149"/>
    </location>
</feature>
<evidence type="ECO:0000256" key="5">
    <source>
        <dbReference type="ARBA" id="ARBA00022989"/>
    </source>
</evidence>
<evidence type="ECO:0000256" key="6">
    <source>
        <dbReference type="ARBA" id="ARBA00023136"/>
    </source>
</evidence>
<gene>
    <name evidence="8" type="ORF">B4U80_00909</name>
</gene>
<dbReference type="EMBL" id="NCKV01008576">
    <property type="protein sequence ID" value="RWS22513.1"/>
    <property type="molecule type" value="Genomic_DNA"/>
</dbReference>
<dbReference type="Proteomes" id="UP000288716">
    <property type="component" value="Unassembled WGS sequence"/>
</dbReference>
<feature type="transmembrane region" description="Helical" evidence="7">
    <location>
        <begin position="33"/>
        <end position="52"/>
    </location>
</feature>
<evidence type="ECO:0000313" key="9">
    <source>
        <dbReference type="Proteomes" id="UP000288716"/>
    </source>
</evidence>
<evidence type="ECO:0000313" key="8">
    <source>
        <dbReference type="EMBL" id="RWS22513.1"/>
    </source>
</evidence>
<dbReference type="GO" id="GO:0016020">
    <property type="term" value="C:membrane"/>
    <property type="evidence" value="ECO:0007669"/>
    <property type="project" value="UniProtKB-SubCell"/>
</dbReference>
<comment type="caution">
    <text evidence="8">The sequence shown here is derived from an EMBL/GenBank/DDBJ whole genome shotgun (WGS) entry which is preliminary data.</text>
</comment>
<accession>A0A443S4T2</accession>
<name>A0A443S4T2_9ACAR</name>
<keyword evidence="4" id="KW-0813">Transport</keyword>
<dbReference type="InterPro" id="IPR038770">
    <property type="entry name" value="Na+/solute_symporter_sf"/>
</dbReference>
<evidence type="ECO:0000256" key="7">
    <source>
        <dbReference type="SAM" id="Phobius"/>
    </source>
</evidence>
<evidence type="ECO:0000256" key="4">
    <source>
        <dbReference type="ARBA" id="ARBA00022847"/>
    </source>
</evidence>
<comment type="subcellular location">
    <subcellularLocation>
        <location evidence="1">Membrane</location>
        <topology evidence="1">Multi-pass membrane protein</topology>
    </subcellularLocation>
</comment>
<evidence type="ECO:0000256" key="1">
    <source>
        <dbReference type="ARBA" id="ARBA00004141"/>
    </source>
</evidence>
<dbReference type="Pfam" id="PF01758">
    <property type="entry name" value="SBF"/>
    <property type="match status" value="1"/>
</dbReference>
<dbReference type="Gene3D" id="1.20.1530.20">
    <property type="match status" value="1"/>
</dbReference>
<keyword evidence="9" id="KW-1185">Reference proteome</keyword>
<dbReference type="VEuPathDB" id="VectorBase:LDEU009527"/>
<feature type="transmembrane region" description="Helical" evidence="7">
    <location>
        <begin position="155"/>
        <end position="177"/>
    </location>
</feature>
<proteinExistence type="inferred from homology"/>
<keyword evidence="6 7" id="KW-0472">Membrane</keyword>
<protein>
    <submittedName>
        <fullName evidence="8">Ileal sodium/bile acid cotransporter-like protein 3</fullName>
    </submittedName>
</protein>
<dbReference type="InterPro" id="IPR002657">
    <property type="entry name" value="BilAc:Na_symport/Acr3"/>
</dbReference>
<dbReference type="AlphaFoldDB" id="A0A443S4T2"/>
<dbReference type="PANTHER" id="PTHR10361">
    <property type="entry name" value="SODIUM-BILE ACID COTRANSPORTER"/>
    <property type="match status" value="1"/>
</dbReference>
<keyword evidence="3 7" id="KW-0812">Transmembrane</keyword>
<dbReference type="PANTHER" id="PTHR10361:SF28">
    <property type="entry name" value="P3 PROTEIN-RELATED"/>
    <property type="match status" value="1"/>
</dbReference>
<evidence type="ECO:0000256" key="2">
    <source>
        <dbReference type="ARBA" id="ARBA00006528"/>
    </source>
</evidence>
<feature type="transmembrane region" description="Helical" evidence="7">
    <location>
        <begin position="96"/>
        <end position="119"/>
    </location>
</feature>
<keyword evidence="4" id="KW-0769">Symport</keyword>
<dbReference type="OrthoDB" id="203097at2759"/>
<feature type="transmembrane region" description="Helical" evidence="7">
    <location>
        <begin position="64"/>
        <end position="84"/>
    </location>
</feature>
<comment type="similarity">
    <text evidence="2">Belongs to the bile acid:sodium symporter (BASS) (TC 2.A.28) family.</text>
</comment>
<reference evidence="8 9" key="1">
    <citation type="journal article" date="2018" name="Gigascience">
        <title>Genomes of trombidid mites reveal novel predicted allergens and laterally-transferred genes associated with secondary metabolism.</title>
        <authorList>
            <person name="Dong X."/>
            <person name="Chaisiri K."/>
            <person name="Xia D."/>
            <person name="Armstrong S.D."/>
            <person name="Fang Y."/>
            <person name="Donnelly M.J."/>
            <person name="Kadowaki T."/>
            <person name="McGarry J.W."/>
            <person name="Darby A.C."/>
            <person name="Makepeace B.L."/>
        </authorList>
    </citation>
    <scope>NUCLEOTIDE SEQUENCE [LARGE SCALE GENOMIC DNA]</scope>
    <source>
        <strain evidence="8">UoL-UT</strain>
    </source>
</reference>
<evidence type="ECO:0000256" key="3">
    <source>
        <dbReference type="ARBA" id="ARBA00022692"/>
    </source>
</evidence>
<sequence>MSTVAALVMMPFNVWIYGTSLENESIVIPYKKMALSLAFLTAPVAFGMIVLWKFPKVAPILTKIGSFAGFAIIIVCETLEVLIFPDIFDDVPFKLYAAEILLPLLGLTLGYGLATIFRLKKCERRTVAIECGIQNVGTALAIVSLSYPFHQLRKVWLFPFLYAFSMLGICIVISGLYQLHKRYIGHKFDVSQVTKHELNERESNLQNSKYYSFAISQIFQ</sequence>
<dbReference type="GO" id="GO:0008508">
    <property type="term" value="F:bile acid:sodium symporter activity"/>
    <property type="evidence" value="ECO:0007669"/>
    <property type="project" value="TreeGrafter"/>
</dbReference>
<keyword evidence="5 7" id="KW-1133">Transmembrane helix</keyword>
<organism evidence="8 9">
    <name type="scientific">Leptotrombidium deliense</name>
    <dbReference type="NCBI Taxonomy" id="299467"/>
    <lineage>
        <taxon>Eukaryota</taxon>
        <taxon>Metazoa</taxon>
        <taxon>Ecdysozoa</taxon>
        <taxon>Arthropoda</taxon>
        <taxon>Chelicerata</taxon>
        <taxon>Arachnida</taxon>
        <taxon>Acari</taxon>
        <taxon>Acariformes</taxon>
        <taxon>Trombidiformes</taxon>
        <taxon>Prostigmata</taxon>
        <taxon>Anystina</taxon>
        <taxon>Parasitengona</taxon>
        <taxon>Trombiculoidea</taxon>
        <taxon>Trombiculidae</taxon>
        <taxon>Leptotrombidium</taxon>
    </lineage>
</organism>